<dbReference type="PROSITE" id="PS51257">
    <property type="entry name" value="PROKAR_LIPOPROTEIN"/>
    <property type="match status" value="1"/>
</dbReference>
<dbReference type="EMBL" id="FRAF01000019">
    <property type="protein sequence ID" value="SHK67186.1"/>
    <property type="molecule type" value="Genomic_DNA"/>
</dbReference>
<organism evidence="1 2">
    <name type="scientific">Alicyclobacillus tolerans</name>
    <dbReference type="NCBI Taxonomy" id="90970"/>
    <lineage>
        <taxon>Bacteria</taxon>
        <taxon>Bacillati</taxon>
        <taxon>Bacillota</taxon>
        <taxon>Bacilli</taxon>
        <taxon>Bacillales</taxon>
        <taxon>Alicyclobacillaceae</taxon>
        <taxon>Alicyclobacillus</taxon>
    </lineage>
</organism>
<gene>
    <name evidence="1" type="ORF">SAMN05443507_11949</name>
</gene>
<evidence type="ECO:0000313" key="1">
    <source>
        <dbReference type="EMBL" id="SHK67186.1"/>
    </source>
</evidence>
<dbReference type="OrthoDB" id="2375356at2"/>
<accession>A0A1M6UDD0</accession>
<dbReference type="AlphaFoldDB" id="A0A1M6UDD0"/>
<dbReference type="RefSeq" id="WP_072874662.1">
    <property type="nucleotide sequence ID" value="NZ_FRAF01000019.1"/>
</dbReference>
<proteinExistence type="predicted"/>
<protein>
    <submittedName>
        <fullName evidence="1">Uncharacterized protein</fullName>
    </submittedName>
</protein>
<sequence>MKSKWFIGFSTFIIGLGMITGCGSKATPVSNVIIKQTPQNVSDKLIPVKEREMYVKDLPTKVDAENVVYLSPFEGFAIQQYEAVWPKLKPEPAVVWVGCDQVIAEKAWKTEGFSGDPLPSQKTFYDPQFLATPVAYHKTKDMWLELPGILNYQANKTWIAFFN</sequence>
<evidence type="ECO:0000313" key="2">
    <source>
        <dbReference type="Proteomes" id="UP000184016"/>
    </source>
</evidence>
<reference evidence="2" key="1">
    <citation type="submission" date="2016-11" db="EMBL/GenBank/DDBJ databases">
        <authorList>
            <person name="Varghese N."/>
            <person name="Submissions S."/>
        </authorList>
    </citation>
    <scope>NUCLEOTIDE SEQUENCE [LARGE SCALE GENOMIC DNA]</scope>
    <source>
        <strain evidence="2">USBA-503</strain>
    </source>
</reference>
<keyword evidence="2" id="KW-1185">Reference proteome</keyword>
<name>A0A1M6UDD0_9BACL</name>
<dbReference type="Proteomes" id="UP000184016">
    <property type="component" value="Unassembled WGS sequence"/>
</dbReference>